<gene>
    <name evidence="1" type="ORF">ikelab_17000</name>
</gene>
<dbReference type="Gene3D" id="1.20.140.70">
    <property type="entry name" value="Oligopeptidase f, N-terminal domain"/>
    <property type="match status" value="1"/>
</dbReference>
<organism evidence="1 2">
    <name type="scientific">Lactococcus garvieae</name>
    <dbReference type="NCBI Taxonomy" id="1363"/>
    <lineage>
        <taxon>Bacteria</taxon>
        <taxon>Bacillati</taxon>
        <taxon>Bacillota</taxon>
        <taxon>Bacilli</taxon>
        <taxon>Lactobacillales</taxon>
        <taxon>Streptococcaceae</taxon>
        <taxon>Lactococcus</taxon>
    </lineage>
</organism>
<protein>
    <recommendedName>
        <fullName evidence="3">Oligoendopeptidase F</fullName>
    </recommendedName>
</protein>
<evidence type="ECO:0008006" key="3">
    <source>
        <dbReference type="Google" id="ProtNLM"/>
    </source>
</evidence>
<evidence type="ECO:0000313" key="1">
    <source>
        <dbReference type="EMBL" id="GFO52425.1"/>
    </source>
</evidence>
<dbReference type="Proteomes" id="UP000504756">
    <property type="component" value="Unassembled WGS sequence"/>
</dbReference>
<dbReference type="SUPFAM" id="SSF55486">
    <property type="entry name" value="Metalloproteases ('zincins'), catalytic domain"/>
    <property type="match status" value="1"/>
</dbReference>
<dbReference type="Gene3D" id="1.10.1370.20">
    <property type="entry name" value="Oligoendopeptidase f, C-terminal domain"/>
    <property type="match status" value="1"/>
</dbReference>
<dbReference type="RefSeq" id="WP_176490560.1">
    <property type="nucleotide sequence ID" value="NZ_BLXU01000010.1"/>
</dbReference>
<sequence>MSIDKLYPSINTWIEDINTYKNNLKNLVLPELEVENIIKILNLIDENAQHLDKLYTYGLVKREVNVSDKTVSDYILEVRNLYSSFNEKIKSINDFLKNNKSHILQYLKKSNQGKIWIQYISKIQNNVNNVHSNLKKRIDPYGEYVNWYNSLDSLGNITLDKQNFKIKESNLLELLKSEDYEFRRKIYLKVEKELKHHSKMASILLNSHLQINCLDEKPYHKFISDGLIGKDSVSFLEKSKNNIVKLSQDIIKNKIKLVQVPSFSYSDMYYLPTESDNQISFDEAKRIVYSTFSTFGDTISTICYKALYDGWIITERTENSHSGQRSYSSYSSHPYIKIDWNNRIDDLFDLTHEIGGAISQFLSSKNGKFLYSETSILKTEFISILGTICLCDNLKKNFLEKFNKKLITSRIIDFYKDILILPFEFCYVEEELYNRASQYKLTEDSISDIWYSVVSDFHNTSGFKPMIENKSNWVRHDQFFLNGYSFKYIESLILAEKYYGIFSESSSDVLVDLFENGEQISDHEFFYSLLGEEEIDFEYELNRIIKKISNIIKEKY</sequence>
<name>A0A6L2ZXK6_9LACT</name>
<comment type="caution">
    <text evidence="1">The sequence shown here is derived from an EMBL/GenBank/DDBJ whole genome shotgun (WGS) entry which is preliminary data.</text>
</comment>
<proteinExistence type="predicted"/>
<accession>A0A6L2ZXK6</accession>
<dbReference type="InterPro" id="IPR042088">
    <property type="entry name" value="OligoPept_F_C"/>
</dbReference>
<dbReference type="EMBL" id="BLXU01000010">
    <property type="protein sequence ID" value="GFO52425.1"/>
    <property type="molecule type" value="Genomic_DNA"/>
</dbReference>
<reference evidence="1 2" key="1">
    <citation type="submission" date="2020-06" db="EMBL/GenBank/DDBJ databases">
        <title>Draft genome sequence of Lactic acid bacteria from Okinawan-style tofu.</title>
        <authorList>
            <person name="Takara I."/>
            <person name="Ikematsu S."/>
        </authorList>
    </citation>
    <scope>NUCLEOTIDE SEQUENCE [LARGE SCALE GENOMIC DNA]</scope>
    <source>
        <strain evidence="2">lg38</strain>
    </source>
</reference>
<evidence type="ECO:0000313" key="2">
    <source>
        <dbReference type="Proteomes" id="UP000504756"/>
    </source>
</evidence>
<dbReference type="AlphaFoldDB" id="A0A6L2ZXK6"/>